<dbReference type="InterPro" id="IPR051335">
    <property type="entry name" value="Alanyl-tRNA_Editing_Enzymes"/>
</dbReference>
<dbReference type="GO" id="GO:0002161">
    <property type="term" value="F:aminoacyl-tRNA deacylase activity"/>
    <property type="evidence" value="ECO:0007669"/>
    <property type="project" value="UniProtKB-ARBA"/>
</dbReference>
<keyword evidence="2" id="KW-0862">Zinc</keyword>
<dbReference type="EMBL" id="AWQQ01000037">
    <property type="protein sequence ID" value="PHJ39084.1"/>
    <property type="molecule type" value="Genomic_DNA"/>
</dbReference>
<evidence type="ECO:0000313" key="5">
    <source>
        <dbReference type="Proteomes" id="UP000222564"/>
    </source>
</evidence>
<proteinExistence type="predicted"/>
<sequence>MAGLQGIYQVDPYLLQYRTKITGSIEDNGRTGILFEETIFYPEGGGQPSDRGTLVCDTHRSSHEVLHVEQRPEGIVHWIAGTVQPFIGAVCY</sequence>
<name>A0A2C6MH77_9FIRM</name>
<dbReference type="GO" id="GO:0004813">
    <property type="term" value="F:alanine-tRNA ligase activity"/>
    <property type="evidence" value="ECO:0007669"/>
    <property type="project" value="InterPro"/>
</dbReference>
<dbReference type="Proteomes" id="UP000222564">
    <property type="component" value="Unassembled WGS sequence"/>
</dbReference>
<evidence type="ECO:0000256" key="1">
    <source>
        <dbReference type="ARBA" id="ARBA00022723"/>
    </source>
</evidence>
<dbReference type="GO" id="GO:0005524">
    <property type="term" value="F:ATP binding"/>
    <property type="evidence" value="ECO:0007669"/>
    <property type="project" value="InterPro"/>
</dbReference>
<dbReference type="Gene3D" id="2.40.30.130">
    <property type="match status" value="1"/>
</dbReference>
<comment type="caution">
    <text evidence="4">The sequence shown here is derived from an EMBL/GenBank/DDBJ whole genome shotgun (WGS) entry which is preliminary data.</text>
</comment>
<dbReference type="InterPro" id="IPR018164">
    <property type="entry name" value="Ala-tRNA-synth_IIc_N"/>
</dbReference>
<keyword evidence="5" id="KW-1185">Reference proteome</keyword>
<dbReference type="PANTHER" id="PTHR43462">
    <property type="entry name" value="ALANYL-TRNA EDITING PROTEIN"/>
    <property type="match status" value="1"/>
</dbReference>
<accession>A0A2C6MH77</accession>
<dbReference type="GO" id="GO:0046872">
    <property type="term" value="F:metal ion binding"/>
    <property type="evidence" value="ECO:0007669"/>
    <property type="project" value="UniProtKB-KW"/>
</dbReference>
<gene>
    <name evidence="4" type="ORF">P378_05785</name>
</gene>
<keyword evidence="1" id="KW-0479">Metal-binding</keyword>
<evidence type="ECO:0000256" key="2">
    <source>
        <dbReference type="ARBA" id="ARBA00022833"/>
    </source>
</evidence>
<protein>
    <recommendedName>
        <fullName evidence="3">Alanyl-tRNA synthetase class IIc N-terminal domain-containing protein</fullName>
    </recommendedName>
</protein>
<dbReference type="Pfam" id="PF01411">
    <property type="entry name" value="tRNA-synt_2c"/>
    <property type="match status" value="1"/>
</dbReference>
<reference evidence="4 5" key="1">
    <citation type="submission" date="2013-09" db="EMBL/GenBank/DDBJ databases">
        <title>Biodegradation of hydrocarbons in the deep terrestrial subsurface : characterization of a microbial consortium composed of two Desulfotomaculum species originating from a deep geological formation.</title>
        <authorList>
            <person name="Aullo T."/>
            <person name="Berlendis S."/>
            <person name="Lascourreges J.-F."/>
            <person name="Dessort D."/>
            <person name="Saint-Laurent S."/>
            <person name="Schraauwers B."/>
            <person name="Mas J."/>
            <person name="Magot M."/>
            <person name="Ranchou-Peyruse A."/>
        </authorList>
    </citation>
    <scope>NUCLEOTIDE SEQUENCE [LARGE SCALE GENOMIC DNA]</scope>
    <source>
        <strain evidence="4 5">Bs107</strain>
    </source>
</reference>
<evidence type="ECO:0000313" key="4">
    <source>
        <dbReference type="EMBL" id="PHJ39084.1"/>
    </source>
</evidence>
<organism evidence="4 5">
    <name type="scientific">Desulforamulus profundi</name>
    <dbReference type="NCBI Taxonomy" id="1383067"/>
    <lineage>
        <taxon>Bacteria</taxon>
        <taxon>Bacillati</taxon>
        <taxon>Bacillota</taxon>
        <taxon>Clostridia</taxon>
        <taxon>Eubacteriales</taxon>
        <taxon>Peptococcaceae</taxon>
        <taxon>Desulforamulus</taxon>
    </lineage>
</organism>
<dbReference type="InterPro" id="IPR009000">
    <property type="entry name" value="Transl_B-barrel_sf"/>
</dbReference>
<dbReference type="SUPFAM" id="SSF50447">
    <property type="entry name" value="Translation proteins"/>
    <property type="match status" value="1"/>
</dbReference>
<dbReference type="AlphaFoldDB" id="A0A2C6MH77"/>
<evidence type="ECO:0000259" key="3">
    <source>
        <dbReference type="Pfam" id="PF01411"/>
    </source>
</evidence>
<feature type="domain" description="Alanyl-tRNA synthetase class IIc N-terminal" evidence="3">
    <location>
        <begin position="18"/>
        <end position="79"/>
    </location>
</feature>
<dbReference type="GO" id="GO:0006419">
    <property type="term" value="P:alanyl-tRNA aminoacylation"/>
    <property type="evidence" value="ECO:0007669"/>
    <property type="project" value="InterPro"/>
</dbReference>
<dbReference type="PANTHER" id="PTHR43462:SF1">
    <property type="entry name" value="ALANYL-TRNA EDITING PROTEIN AARSD1"/>
    <property type="match status" value="1"/>
</dbReference>